<accession>A0A9D1CWG4</accession>
<dbReference type="PANTHER" id="PTHR11070:SF17">
    <property type="entry name" value="DNA HELICASE IV"/>
    <property type="match status" value="1"/>
</dbReference>
<dbReference type="Proteomes" id="UP000824260">
    <property type="component" value="Unassembled WGS sequence"/>
</dbReference>
<dbReference type="GO" id="GO:0016787">
    <property type="term" value="F:hydrolase activity"/>
    <property type="evidence" value="ECO:0007669"/>
    <property type="project" value="UniProtKB-UniRule"/>
</dbReference>
<dbReference type="Gene3D" id="3.40.50.300">
    <property type="entry name" value="P-loop containing nucleotide triphosphate hydrolases"/>
    <property type="match status" value="2"/>
</dbReference>
<keyword evidence="2 5" id="KW-0378">Hydrolase</keyword>
<reference evidence="7" key="2">
    <citation type="journal article" date="2021" name="PeerJ">
        <title>Extensive microbial diversity within the chicken gut microbiome revealed by metagenomics and culture.</title>
        <authorList>
            <person name="Gilroy R."/>
            <person name="Ravi A."/>
            <person name="Getino M."/>
            <person name="Pursley I."/>
            <person name="Horton D.L."/>
            <person name="Alikhan N.F."/>
            <person name="Baker D."/>
            <person name="Gharbi K."/>
            <person name="Hall N."/>
            <person name="Watson M."/>
            <person name="Adriaenssens E.M."/>
            <person name="Foster-Nyarko E."/>
            <person name="Jarju S."/>
            <person name="Secka A."/>
            <person name="Antonio M."/>
            <person name="Oren A."/>
            <person name="Chaudhuri R.R."/>
            <person name="La Ragione R."/>
            <person name="Hildebrand F."/>
            <person name="Pallen M.J."/>
        </authorList>
    </citation>
    <scope>NUCLEOTIDE SEQUENCE</scope>
    <source>
        <strain evidence="7">ChiSjej6B24-2974</strain>
    </source>
</reference>
<reference evidence="7" key="1">
    <citation type="submission" date="2020-10" db="EMBL/GenBank/DDBJ databases">
        <authorList>
            <person name="Gilroy R."/>
        </authorList>
    </citation>
    <scope>NUCLEOTIDE SEQUENCE</scope>
    <source>
        <strain evidence="7">ChiSjej6B24-2974</strain>
    </source>
</reference>
<gene>
    <name evidence="7" type="ORF">IAA52_05790</name>
</gene>
<dbReference type="Pfam" id="PF13538">
    <property type="entry name" value="UvrD_C_2"/>
    <property type="match status" value="1"/>
</dbReference>
<protein>
    <submittedName>
        <fullName evidence="7">AAA family ATPase</fullName>
    </submittedName>
</protein>
<evidence type="ECO:0000256" key="4">
    <source>
        <dbReference type="ARBA" id="ARBA00022840"/>
    </source>
</evidence>
<keyword evidence="4 5" id="KW-0067">ATP-binding</keyword>
<dbReference type="PROSITE" id="PS51198">
    <property type="entry name" value="UVRD_HELICASE_ATP_BIND"/>
    <property type="match status" value="1"/>
</dbReference>
<dbReference type="PANTHER" id="PTHR11070">
    <property type="entry name" value="UVRD / RECB / PCRA DNA HELICASE FAMILY MEMBER"/>
    <property type="match status" value="1"/>
</dbReference>
<sequence length="713" mass="80820">MNDPQQLRAEQEYTQRVQQLLLAVIEQSTSISESHAEAVHMIVADAWDELRMKPTALSPQDLEQLSAEVDRYLARKSFTDDLAARYKRMVMTPFFARVDFTEEGEETLEKIVIGLYSLRDEHGEMLVHDWRAPVCSLYYDSMPGPCRYDSPSGEIRGQMSLKRQYRMEDGQLKYYVDTQLSIDDEMLLDLLSRATTRHMRQVVSTIQAEQSAAIRHENARVISVVGGAGSGKTSIAMHRAAFLMYRQRDTLDARRIQILSPGSAFSEYISAVLPELGEENIRSRTLHEIVEDILGKKVESPLKQAEKLLDPVNEAHMASVRYKSGKAFLEQLRKCADSFATFGPNFANVWLDGKMLIRREELRRMYKDEFKLLTSAQRLERVRATLETRMASWEASMYKQYEKQFEGHYHGRELVFVSKMAVSQRLQPVRAQLRAMLDIKGSRLLAEVLRDAPKELRETYKENCEAGLTWWEDAVAEAWLLVRLGFAAPDKSIYHLLVDEAQDYSETALSLLSLYHPNAHVTLLGDPMQRTCPGMDACESANWGDCFGVPDAKVFTLSRCYRSTLPIARLCNAILPDAERLKPFGREGDMPVVAPYSVEAVQKALADFRAAGHHSIAVITRTQKQAASLCEELPNVYRFDGGEDDQQYESGDTVVGCYHLMKGLEFDAVIVAWPDAELTDDERRRLYTACSRALHAAALLADGKMLDKLGIVL</sequence>
<dbReference type="InterPro" id="IPR000212">
    <property type="entry name" value="DNA_helicase_UvrD/REP"/>
</dbReference>
<dbReference type="GO" id="GO:0005829">
    <property type="term" value="C:cytosol"/>
    <property type="evidence" value="ECO:0007669"/>
    <property type="project" value="TreeGrafter"/>
</dbReference>
<comment type="caution">
    <text evidence="7">The sequence shown here is derived from an EMBL/GenBank/DDBJ whole genome shotgun (WGS) entry which is preliminary data.</text>
</comment>
<evidence type="ECO:0000259" key="6">
    <source>
        <dbReference type="PROSITE" id="PS51198"/>
    </source>
</evidence>
<keyword evidence="1 5" id="KW-0547">Nucleotide-binding</keyword>
<name>A0A9D1CWG4_9FIRM</name>
<evidence type="ECO:0000256" key="1">
    <source>
        <dbReference type="ARBA" id="ARBA00022741"/>
    </source>
</evidence>
<evidence type="ECO:0000256" key="2">
    <source>
        <dbReference type="ARBA" id="ARBA00022801"/>
    </source>
</evidence>
<organism evidence="7 8">
    <name type="scientific">Candidatus Pullichristensenella stercorigallinarum</name>
    <dbReference type="NCBI Taxonomy" id="2840909"/>
    <lineage>
        <taxon>Bacteria</taxon>
        <taxon>Bacillati</taxon>
        <taxon>Bacillota</taxon>
        <taxon>Clostridia</taxon>
        <taxon>Candidatus Pullichristensenella</taxon>
    </lineage>
</organism>
<evidence type="ECO:0000256" key="3">
    <source>
        <dbReference type="ARBA" id="ARBA00022806"/>
    </source>
</evidence>
<dbReference type="AlphaFoldDB" id="A0A9D1CWG4"/>
<dbReference type="GO" id="GO:0043138">
    <property type="term" value="F:3'-5' DNA helicase activity"/>
    <property type="evidence" value="ECO:0007669"/>
    <property type="project" value="TreeGrafter"/>
</dbReference>
<evidence type="ECO:0000313" key="8">
    <source>
        <dbReference type="Proteomes" id="UP000824260"/>
    </source>
</evidence>
<dbReference type="EMBL" id="DVFZ01000055">
    <property type="protein sequence ID" value="HIQ82598.1"/>
    <property type="molecule type" value="Genomic_DNA"/>
</dbReference>
<feature type="domain" description="UvrD-like helicase ATP-binding" evidence="6">
    <location>
        <begin position="205"/>
        <end position="564"/>
    </location>
</feature>
<proteinExistence type="predicted"/>
<keyword evidence="3 5" id="KW-0347">Helicase</keyword>
<dbReference type="Pfam" id="PF00580">
    <property type="entry name" value="UvrD-helicase"/>
    <property type="match status" value="1"/>
</dbReference>
<dbReference type="InterPro" id="IPR027785">
    <property type="entry name" value="UvrD-like_helicase_C"/>
</dbReference>
<dbReference type="GO" id="GO:0003677">
    <property type="term" value="F:DNA binding"/>
    <property type="evidence" value="ECO:0007669"/>
    <property type="project" value="InterPro"/>
</dbReference>
<dbReference type="GO" id="GO:0000725">
    <property type="term" value="P:recombinational repair"/>
    <property type="evidence" value="ECO:0007669"/>
    <property type="project" value="TreeGrafter"/>
</dbReference>
<evidence type="ECO:0000313" key="7">
    <source>
        <dbReference type="EMBL" id="HIQ82598.1"/>
    </source>
</evidence>
<dbReference type="InterPro" id="IPR027417">
    <property type="entry name" value="P-loop_NTPase"/>
</dbReference>
<evidence type="ECO:0000256" key="5">
    <source>
        <dbReference type="PROSITE-ProRule" id="PRU00560"/>
    </source>
</evidence>
<dbReference type="GO" id="GO:0005524">
    <property type="term" value="F:ATP binding"/>
    <property type="evidence" value="ECO:0007669"/>
    <property type="project" value="UniProtKB-UniRule"/>
</dbReference>
<dbReference type="InterPro" id="IPR014016">
    <property type="entry name" value="UvrD-like_ATP-bd"/>
</dbReference>
<dbReference type="SUPFAM" id="SSF52540">
    <property type="entry name" value="P-loop containing nucleoside triphosphate hydrolases"/>
    <property type="match status" value="1"/>
</dbReference>
<feature type="binding site" evidence="5">
    <location>
        <begin position="226"/>
        <end position="233"/>
    </location>
    <ligand>
        <name>ATP</name>
        <dbReference type="ChEBI" id="CHEBI:30616"/>
    </ligand>
</feature>